<dbReference type="Pfam" id="PF00305">
    <property type="entry name" value="Lipoxygenase"/>
    <property type="match status" value="2"/>
</dbReference>
<dbReference type="InterPro" id="IPR036392">
    <property type="entry name" value="PLAT/LH2_dom_sf"/>
</dbReference>
<evidence type="ECO:0000256" key="6">
    <source>
        <dbReference type="ARBA" id="ARBA00022677"/>
    </source>
</evidence>
<evidence type="ECO:0000256" key="4">
    <source>
        <dbReference type="ARBA" id="ARBA00009419"/>
    </source>
</evidence>
<evidence type="ECO:0000256" key="22">
    <source>
        <dbReference type="ARBA" id="ARBA00036803"/>
    </source>
</evidence>
<evidence type="ECO:0000256" key="8">
    <source>
        <dbReference type="ARBA" id="ARBA00022964"/>
    </source>
</evidence>
<dbReference type="Gene3D" id="1.20.245.10">
    <property type="entry name" value="Lipoxygenase-1, Domain 5"/>
    <property type="match status" value="3"/>
</dbReference>
<gene>
    <name evidence="40" type="ORF">J0S82_017025</name>
</gene>
<comment type="catalytic activity">
    <reaction evidence="20">
        <text>(15S)-hydroperoxy-(5Z,8Z,11Z,13E)-eicosatetraenoate = (14S,15S)-epoxy-(5Z,8Z,10E,12E)-eicosatetraenoate + H2O</text>
        <dbReference type="Rhea" id="RHEA:50140"/>
        <dbReference type="ChEBI" id="CHEBI:15377"/>
        <dbReference type="ChEBI" id="CHEBI:57446"/>
        <dbReference type="ChEBI" id="CHEBI:132070"/>
    </reaction>
    <physiologicalReaction direction="left-to-right" evidence="20">
        <dbReference type="Rhea" id="RHEA:50141"/>
    </physiologicalReaction>
</comment>
<dbReference type="GO" id="GO:0046872">
    <property type="term" value="F:metal ion binding"/>
    <property type="evidence" value="ECO:0007669"/>
    <property type="project" value="UniProtKB-KW"/>
</dbReference>
<evidence type="ECO:0000256" key="25">
    <source>
        <dbReference type="ARBA" id="ARBA00038988"/>
    </source>
</evidence>
<proteinExistence type="inferred from homology"/>
<evidence type="ECO:0000256" key="34">
    <source>
        <dbReference type="PROSITE-ProRule" id="PRU00152"/>
    </source>
</evidence>
<comment type="subcellular location">
    <subcellularLocation>
        <location evidence="2">Cytoplasm</location>
    </subcellularLocation>
    <subcellularLocation>
        <location evidence="3">Lipid droplet</location>
    </subcellularLocation>
</comment>
<sequence length="1814" mass="203467">NLRNPKLEKAEILEFAVGYLRERSRVEPPGVPRSPAHDAEALASCYLSGFRECLLRLAAFAHDASPAARAQLFSALHGYLRPKPPRPEPIRGPKRRARRWTPPPQRQAPRCTSAPQCTRAPLARAARGPRPPVPPAPGIPALQRPSPDCCRRRRRRLTDKTGLPRPRRLRRPLSGDLGPELWGGSCAPRPKSRGKQTPPRLGRPDLSAADVVTMRCRRWSSGAAAGCGLPSRRGFSPVLMIEIPGTRDTPVPTQGPGRIRSAKNAAWGLQKQCARSTLWPRTALFQRRGQCPNHTGITDSLSPPQHLVPPFPTGPRLLISIWVSPVLSCQPEGPAVPEGSKQLLGHQGCGRDGEAKGQLSFPRIMAVYRVCVTTGPYLRAGTLDNISVTLVGTCGESPKQLLDRLGRDFAAGSMQKYKVRCSEELGELLLLRLHKERYAFFHKDSWYCSYICVTAPDGTVYHFPCYQWIEGFCTVELRPGTARTICQDSLPLLLDHRKRELQARQDCYRWKVYAPGFPRMVNVSSFEEMESDKKFALTKMTSCEDQGESSGNRYLPGVPMKIDIPSLLHMEPNIRYSATKTTSLLFNAIPASLGMKLRGLLDRKGSWKKLDDIRNIFWCHKTFTSEYVTEHWCEDSFFGYQYLNGVNPVMIHCLSSLPSKLPVTNDMVAPLLGEGTCLQTELERGNIFLADYWILEEVPVHCLNGHQQYKAAPLCLLWLNPQGVLLPLAIQLSQAPGPDSPIFLPTDSEWDWLLAKTWVRNSEFLVHENNTHFLCTHLLCEAFAMATLRQLPLCHPIYKLLLPHTRYTLQVNTIARATLLNPEGLVDKVTSIGRQGLLHLMSTGLAHFTYTNFCLPDSLRARGVLLIPNYYYRDDGLKIWGAIESFVSEIVGYYYPSDTCVQQDSELQAWVGEIFAQAFLARESSGFPRSLCTPGELVKFLTAIIFNCSAQHAAVNSGQHDFGAWMPNAPSSMRQPPPQTKGTTTLKSYLDTLPEVNITCNNLLLFWLVSQEPKDQRPLGTYPDQHFTEEAPQQSIAAFQSRLTQISKEIQERNQGLALPYAYLDPPLIENIKVATGTDLLSGTMDTISLTIVGTEGESHKQRLNHFGRDFATGAVDEYTVQCQQDLGELIIIRLHKEPYSFFPKNPWYCNYVQICAPNGRIFHFPAYQWMDGYETLALREATGKPAPPAPKDNSGRHTPNPTGAPTGGGQSQEGLLPVSEARRGLQVVMESVMALPSGPCSAGGSSFLACLTMCTSPVTALLSGETLTGLSKHLRLPWASAMADTQTLWNGYIPGFPILINIKATKFLNSNLRFSFIKTASFFFRLGPKAFVFKVRGLLDRKRSWKRLKDIKKIFPITKTVISEYVAEHWAEDSFFGYQYLNGINPGLLRRCMQIPDKFPVTDDMVAPFLGEGTCLQAELENGNIYLADYGILEGIPTVELSGQKQHQCAPLCLLHFNPEGNMMPIAIQLSQTPGPDCPIFLPSDSEWDWLLAKTWVRNAEFYCHEAIAHLLETHLLAEAFSLATLRQFPMCHPLYKLLIPHTRFTIQINSIGRALLINEGGLSARGTSLGLAGFAEVMVRALSKITYDSLYLPNDFIERGVQDLPGYYYRDDSLAVWDALERYVTEIITYYYPCDTAVEGDPELQSWVQEIFKECLLERESSGFPTCLRTVPELIRYVTIVIYTCSAKHAAVNTGQLEFTSWMPNFPSSMRNPPMQTKGLTTQQIFMDTLPDVKTTCIILLVLWTLSREPDDKRPLGHFPDIHFVEDVPRRSMETLRQRLAQISHNIRQRNKCLPIPYYYLDPVLIENSISI</sequence>
<keyword evidence="7 35" id="KW-0479">Metal-binding</keyword>
<reference evidence="40" key="1">
    <citation type="journal article" date="2021" name="Evol. Appl.">
        <title>The genome of the Pyrenean desman and the effects of bottlenecks and inbreeding on the genomic landscape of an endangered species.</title>
        <authorList>
            <person name="Escoda L."/>
            <person name="Castresana J."/>
        </authorList>
    </citation>
    <scope>NUCLEOTIDE SEQUENCE</scope>
    <source>
        <strain evidence="40">IBE-C5619</strain>
    </source>
</reference>
<dbReference type="GO" id="GO:0005737">
    <property type="term" value="C:cytoplasm"/>
    <property type="evidence" value="ECO:0007669"/>
    <property type="project" value="UniProtKB-SubCell"/>
</dbReference>
<keyword evidence="9 35" id="KW-0560">Oxidoreductase</keyword>
<comment type="catalytic activity">
    <reaction evidence="15">
        <text>(4Z,7Z,10Z,13Z,16Z,19Z)-docosahexaenoate + O2 = (11S)-hydroperoxy-(4Z,7Z,9E,13Z,16Z,19Z)-docosahexaenoate</text>
        <dbReference type="Rhea" id="RHEA:64732"/>
        <dbReference type="ChEBI" id="CHEBI:15379"/>
        <dbReference type="ChEBI" id="CHEBI:77016"/>
        <dbReference type="ChEBI" id="CHEBI:156131"/>
    </reaction>
    <physiologicalReaction direction="left-to-right" evidence="15">
        <dbReference type="Rhea" id="RHEA:64733"/>
    </physiologicalReaction>
</comment>
<dbReference type="FunFam" id="1.20.245.10:FF:000001">
    <property type="entry name" value="Arachidonate 5-lipoxygenase a"/>
    <property type="match status" value="2"/>
</dbReference>
<feature type="domain" description="Lipoxygenase" evidence="39">
    <location>
        <begin position="483"/>
        <end position="1075"/>
    </location>
</feature>
<evidence type="ECO:0000256" key="31">
    <source>
        <dbReference type="ARBA" id="ARBA00043163"/>
    </source>
</evidence>
<comment type="catalytic activity">
    <reaction evidence="14">
        <text>(15R)-hydroperoxy-(5Z,8Z,11Z,13E)-eicosatetraenoate = 15-oxo-(5Z,8Z,11Z,13E)-eicosatetraenoate + H2O</text>
        <dbReference type="Rhea" id="RHEA:50152"/>
        <dbReference type="ChEBI" id="CHEBI:15377"/>
        <dbReference type="ChEBI" id="CHEBI:57410"/>
        <dbReference type="ChEBI" id="CHEBI:82626"/>
    </reaction>
    <physiologicalReaction direction="left-to-right" evidence="14">
        <dbReference type="Rhea" id="RHEA:50153"/>
    </physiologicalReaction>
</comment>
<feature type="compositionally biased region" description="Pro residues" evidence="36">
    <location>
        <begin position="129"/>
        <end position="138"/>
    </location>
</feature>
<evidence type="ECO:0000256" key="7">
    <source>
        <dbReference type="ARBA" id="ARBA00022723"/>
    </source>
</evidence>
<dbReference type="FunFam" id="3.10.450.60:FF:000001">
    <property type="entry name" value="arachidonate 12-lipoxygenase, 12R-type"/>
    <property type="match status" value="2"/>
</dbReference>
<dbReference type="InterPro" id="IPR003650">
    <property type="entry name" value="Orange_dom"/>
</dbReference>
<dbReference type="SUPFAM" id="SSF48484">
    <property type="entry name" value="Lipoxigenase"/>
    <property type="match status" value="2"/>
</dbReference>
<evidence type="ECO:0000256" key="33">
    <source>
        <dbReference type="ARBA" id="ARBA00077387"/>
    </source>
</evidence>
<dbReference type="Gene3D" id="2.60.60.20">
    <property type="entry name" value="PLAT/LH2 domain"/>
    <property type="match status" value="2"/>
</dbReference>
<dbReference type="SUPFAM" id="SSF49723">
    <property type="entry name" value="Lipase/lipooxygenase domain (PLAT/LH2 domain)"/>
    <property type="match status" value="2"/>
</dbReference>
<feature type="domain" description="Lipoxygenase" evidence="39">
    <location>
        <begin position="1261"/>
        <end position="1814"/>
    </location>
</feature>
<comment type="catalytic activity">
    <reaction evidence="19">
        <text>(5Z,8Z,11Z,14Z)-eicosatetraenoate + 2 O2 = (14R,15S)-dihydroperoxy-(5Z,8Z,10E,12E)-eicosatetraenoate</text>
        <dbReference type="Rhea" id="RHEA:50928"/>
        <dbReference type="ChEBI" id="CHEBI:15379"/>
        <dbReference type="ChEBI" id="CHEBI:32395"/>
        <dbReference type="ChEBI" id="CHEBI:133900"/>
    </reaction>
    <physiologicalReaction direction="left-to-right" evidence="19">
        <dbReference type="Rhea" id="RHEA:50929"/>
    </physiologicalReaction>
</comment>
<dbReference type="OrthoDB" id="407298at2759"/>
<dbReference type="InterPro" id="IPR001024">
    <property type="entry name" value="PLAT/LH2_dom"/>
</dbReference>
<dbReference type="Proteomes" id="UP000700334">
    <property type="component" value="Unassembled WGS sequence"/>
</dbReference>
<dbReference type="Pfam" id="PF01477">
    <property type="entry name" value="PLAT"/>
    <property type="match status" value="2"/>
</dbReference>
<comment type="catalytic activity">
    <reaction evidence="18">
        <text>(5Z,8Z,11Z,14Z)-eicosatetraenoate + 2 O2 = (8S,15S)-dihydroperoxy-(5Z,9E,11Z,13E)-eicosatetraenoate</text>
        <dbReference type="Rhea" id="RHEA:50924"/>
        <dbReference type="ChEBI" id="CHEBI:15379"/>
        <dbReference type="ChEBI" id="CHEBI:32395"/>
        <dbReference type="ChEBI" id="CHEBI:133899"/>
    </reaction>
    <physiologicalReaction direction="left-to-right" evidence="18">
        <dbReference type="Rhea" id="RHEA:50925"/>
    </physiologicalReaction>
</comment>
<feature type="region of interest" description="Disordered" evidence="36">
    <location>
        <begin position="79"/>
        <end position="205"/>
    </location>
</feature>
<dbReference type="InterPro" id="IPR000907">
    <property type="entry name" value="LipOase"/>
</dbReference>
<accession>A0A8J5ZLF8</accession>
<dbReference type="PROSITE" id="PS51393">
    <property type="entry name" value="LIPOXYGENASE_3"/>
    <property type="match status" value="2"/>
</dbReference>
<comment type="pathway">
    <text evidence="23">Lipid metabolism; hydroperoxy eicosatetraenoic acid biosynthesis.</text>
</comment>
<feature type="domain" description="Orange" evidence="38">
    <location>
        <begin position="46"/>
        <end position="76"/>
    </location>
</feature>
<dbReference type="InterPro" id="IPR013819">
    <property type="entry name" value="LipOase_C"/>
</dbReference>
<keyword evidence="11" id="KW-0443">Lipid metabolism</keyword>
<organism evidence="40 41">
    <name type="scientific">Galemys pyrenaicus</name>
    <name type="common">Iberian desman</name>
    <name type="synonym">Pyrenean desman</name>
    <dbReference type="NCBI Taxonomy" id="202257"/>
    <lineage>
        <taxon>Eukaryota</taxon>
        <taxon>Metazoa</taxon>
        <taxon>Chordata</taxon>
        <taxon>Craniata</taxon>
        <taxon>Vertebrata</taxon>
        <taxon>Euteleostomi</taxon>
        <taxon>Mammalia</taxon>
        <taxon>Eutheria</taxon>
        <taxon>Laurasiatheria</taxon>
        <taxon>Eulipotyphla</taxon>
        <taxon>Talpidae</taxon>
        <taxon>Galemys</taxon>
    </lineage>
</organism>
<feature type="non-terminal residue" evidence="40">
    <location>
        <position position="1"/>
    </location>
</feature>
<evidence type="ECO:0000256" key="18">
    <source>
        <dbReference type="ARBA" id="ARBA00036449"/>
    </source>
</evidence>
<keyword evidence="5" id="KW-0963">Cytoplasm</keyword>
<comment type="caution">
    <text evidence="34">Lacks conserved residue(s) required for the propagation of feature annotation.</text>
</comment>
<dbReference type="PROSITE" id="PS50095">
    <property type="entry name" value="PLAT"/>
    <property type="match status" value="2"/>
</dbReference>
<evidence type="ECO:0000256" key="35">
    <source>
        <dbReference type="RuleBase" id="RU003974"/>
    </source>
</evidence>
<dbReference type="PANTHER" id="PTHR11771">
    <property type="entry name" value="LIPOXYGENASE"/>
    <property type="match status" value="1"/>
</dbReference>
<evidence type="ECO:0000313" key="40">
    <source>
        <dbReference type="EMBL" id="KAG8507086.1"/>
    </source>
</evidence>
<comment type="catalytic activity">
    <reaction evidence="17">
        <text>(4Z,7Z,10Z,13Z,16Z)-docosapentaenoate + O2 = 14-hydroperoxy-(4Z,7Z,10Z,12E,16Z)-docosapentaenoate</text>
        <dbReference type="Rhea" id="RHEA:50824"/>
        <dbReference type="ChEBI" id="CHEBI:15379"/>
        <dbReference type="ChEBI" id="CHEBI:77226"/>
        <dbReference type="ChEBI" id="CHEBI:133799"/>
    </reaction>
    <physiologicalReaction direction="left-to-right" evidence="17">
        <dbReference type="Rhea" id="RHEA:50825"/>
    </physiologicalReaction>
</comment>
<comment type="subunit">
    <text evidence="24">Interacts with PEBP1; in response to IL13/interleukin-13, prevents the interaction of PEBP1 with RAF1 to activate the ERK signaling cascade.</text>
</comment>
<comment type="cofactor">
    <cofactor evidence="1 35">
        <name>Fe cation</name>
        <dbReference type="ChEBI" id="CHEBI:24875"/>
    </cofactor>
</comment>
<dbReference type="EMBL" id="JAGFMF010012125">
    <property type="protein sequence ID" value="KAG8507086.1"/>
    <property type="molecule type" value="Genomic_DNA"/>
</dbReference>
<dbReference type="GO" id="GO:0004052">
    <property type="term" value="F:arachidonate 12(S)-lipoxygenase activity"/>
    <property type="evidence" value="ECO:0007669"/>
    <property type="project" value="UniProtKB-ARBA"/>
</dbReference>
<evidence type="ECO:0000256" key="30">
    <source>
        <dbReference type="ARBA" id="ARBA00042534"/>
    </source>
</evidence>
<dbReference type="GO" id="GO:0016853">
    <property type="term" value="F:isomerase activity"/>
    <property type="evidence" value="ECO:0007669"/>
    <property type="project" value="UniProtKB-KW"/>
</dbReference>
<dbReference type="InterPro" id="IPR020833">
    <property type="entry name" value="LipOase_Fe_BS"/>
</dbReference>
<evidence type="ECO:0000313" key="41">
    <source>
        <dbReference type="Proteomes" id="UP000700334"/>
    </source>
</evidence>
<feature type="compositionally biased region" description="Low complexity" evidence="36">
    <location>
        <begin position="119"/>
        <end position="128"/>
    </location>
</feature>
<comment type="catalytic activity">
    <reaction evidence="13">
        <text>(9Z,12Z)-octadecadienoate + O2 = (13S)-hydroperoxy-(9Z,11E)-octadecadienoate</text>
        <dbReference type="Rhea" id="RHEA:22780"/>
        <dbReference type="ChEBI" id="CHEBI:15379"/>
        <dbReference type="ChEBI" id="CHEBI:30245"/>
        <dbReference type="ChEBI" id="CHEBI:57466"/>
        <dbReference type="EC" id="1.13.11.12"/>
    </reaction>
    <physiologicalReaction direction="left-to-right" evidence="13">
        <dbReference type="Rhea" id="RHEA:22781"/>
    </physiologicalReaction>
</comment>
<evidence type="ECO:0000256" key="36">
    <source>
        <dbReference type="SAM" id="MobiDB-lite"/>
    </source>
</evidence>
<dbReference type="PRINTS" id="PR00087">
    <property type="entry name" value="LIPOXYGENASE"/>
</dbReference>
<evidence type="ECO:0000256" key="24">
    <source>
        <dbReference type="ARBA" id="ARBA00038731"/>
    </source>
</evidence>
<evidence type="ECO:0000256" key="12">
    <source>
        <dbReference type="ARBA" id="ARBA00035753"/>
    </source>
</evidence>
<dbReference type="GO" id="GO:0005811">
    <property type="term" value="C:lipid droplet"/>
    <property type="evidence" value="ECO:0007669"/>
    <property type="project" value="UniProtKB-SubCell"/>
</dbReference>
<evidence type="ECO:0000256" key="21">
    <source>
        <dbReference type="ARBA" id="ARBA00036752"/>
    </source>
</evidence>
<name>A0A8J5ZLF8_GALPY</name>
<dbReference type="GO" id="GO:0003677">
    <property type="term" value="F:DNA binding"/>
    <property type="evidence" value="ECO:0007669"/>
    <property type="project" value="InterPro"/>
</dbReference>
<dbReference type="InterPro" id="IPR020834">
    <property type="entry name" value="LipOase_CS"/>
</dbReference>
<comment type="catalytic activity">
    <reaction evidence="12">
        <text>(14S,15R)-epoxy-(5Z,8Z,11Z)-eicosatrienoate + O2 = (8S)-hydroperoxy-(14S,15R)-epoxy-(5Z,9E,11Z)-eicosatrienoate</text>
        <dbReference type="Rhea" id="RHEA:50288"/>
        <dbReference type="ChEBI" id="CHEBI:15379"/>
        <dbReference type="ChEBI" id="CHEBI:131964"/>
        <dbReference type="ChEBI" id="CHEBI:132068"/>
    </reaction>
    <physiologicalReaction direction="left-to-right" evidence="12">
        <dbReference type="Rhea" id="RHEA:50289"/>
    </physiologicalReaction>
</comment>
<evidence type="ECO:0000256" key="29">
    <source>
        <dbReference type="ARBA" id="ARBA00041889"/>
    </source>
</evidence>
<evidence type="ECO:0000259" key="39">
    <source>
        <dbReference type="PROSITE" id="PS51393"/>
    </source>
</evidence>
<evidence type="ECO:0000256" key="2">
    <source>
        <dbReference type="ARBA" id="ARBA00004496"/>
    </source>
</evidence>
<comment type="caution">
    <text evidence="40">The sequence shown here is derived from an EMBL/GenBank/DDBJ whole genome shotgun (WGS) entry which is preliminary data.</text>
</comment>
<comment type="catalytic activity">
    <reaction evidence="22">
        <text>(12S)-hydroperoxy-(5Z,8Z,10E,14Z)-eicosatetraenoate = (8S)-hydroxy-(11S,12S)-epoxy-(5Z,9E,14Z)-eicosatrienoate</text>
        <dbReference type="Rhea" id="RHEA:50216"/>
        <dbReference type="ChEBI" id="CHEBI:57444"/>
        <dbReference type="ChEBI" id="CHEBI:132129"/>
    </reaction>
    <physiologicalReaction direction="left-to-right" evidence="22">
        <dbReference type="Rhea" id="RHEA:50217"/>
    </physiologicalReaction>
</comment>
<dbReference type="PROSITE" id="PS00081">
    <property type="entry name" value="LIPOXYGENASE_2"/>
    <property type="match status" value="2"/>
</dbReference>
<dbReference type="InterPro" id="IPR036226">
    <property type="entry name" value="LipOase_C_sf"/>
</dbReference>
<comment type="similarity">
    <text evidence="4 35">Belongs to the lipoxygenase family.</text>
</comment>
<evidence type="ECO:0000256" key="9">
    <source>
        <dbReference type="ARBA" id="ARBA00023002"/>
    </source>
</evidence>
<evidence type="ECO:0000256" key="23">
    <source>
        <dbReference type="ARBA" id="ARBA00037897"/>
    </source>
</evidence>
<evidence type="ECO:0000256" key="15">
    <source>
        <dbReference type="ARBA" id="ARBA00036202"/>
    </source>
</evidence>
<evidence type="ECO:0000256" key="10">
    <source>
        <dbReference type="ARBA" id="ARBA00023004"/>
    </source>
</evidence>
<keyword evidence="40" id="KW-0413">Isomerase</keyword>
<dbReference type="Gene3D" id="3.10.450.60">
    <property type="match status" value="2"/>
</dbReference>
<evidence type="ECO:0000256" key="19">
    <source>
        <dbReference type="ARBA" id="ARBA00036568"/>
    </source>
</evidence>
<evidence type="ECO:0000256" key="13">
    <source>
        <dbReference type="ARBA" id="ARBA00035889"/>
    </source>
</evidence>
<evidence type="ECO:0000256" key="17">
    <source>
        <dbReference type="ARBA" id="ARBA00036369"/>
    </source>
</evidence>
<keyword evidence="41" id="KW-1185">Reference proteome</keyword>
<dbReference type="GO" id="GO:0034440">
    <property type="term" value="P:lipid oxidation"/>
    <property type="evidence" value="ECO:0007669"/>
    <property type="project" value="InterPro"/>
</dbReference>
<dbReference type="PROSITE" id="PS51054">
    <property type="entry name" value="ORANGE"/>
    <property type="match status" value="1"/>
</dbReference>
<dbReference type="SMART" id="SM00308">
    <property type="entry name" value="LH2"/>
    <property type="match status" value="2"/>
</dbReference>
<comment type="catalytic activity">
    <reaction evidence="21">
        <text>(7Z,10Z,13Z,16Z,19Z)-docosapentaenoate + O2 = 14-hydroperoxy-(7Z,10Z,12E,16Z,19Z)-docosapentaenoate</text>
        <dbReference type="Rhea" id="RHEA:50836"/>
        <dbReference type="ChEBI" id="CHEBI:15379"/>
        <dbReference type="ChEBI" id="CHEBI:77224"/>
        <dbReference type="ChEBI" id="CHEBI:133798"/>
    </reaction>
    <physiologicalReaction direction="left-to-right" evidence="21">
        <dbReference type="Rhea" id="RHEA:50837"/>
    </physiologicalReaction>
</comment>
<dbReference type="InterPro" id="IPR042062">
    <property type="entry name" value="PLAT_LOX_verte"/>
</dbReference>
<evidence type="ECO:0000259" key="37">
    <source>
        <dbReference type="PROSITE" id="PS50095"/>
    </source>
</evidence>
<keyword evidence="6" id="KW-0551">Lipid droplet</keyword>
<evidence type="ECO:0000256" key="32">
    <source>
        <dbReference type="ARBA" id="ARBA00043170"/>
    </source>
</evidence>
<dbReference type="GO" id="GO:0019369">
    <property type="term" value="P:arachidonate metabolic process"/>
    <property type="evidence" value="ECO:0007669"/>
    <property type="project" value="UniProtKB-ARBA"/>
</dbReference>
<keyword evidence="10 35" id="KW-0408">Iron</keyword>
<dbReference type="CDD" id="cd01753">
    <property type="entry name" value="PLAT_LOX"/>
    <property type="match status" value="2"/>
</dbReference>
<evidence type="ECO:0000256" key="28">
    <source>
        <dbReference type="ARBA" id="ARBA00041853"/>
    </source>
</evidence>
<comment type="catalytic activity">
    <reaction evidence="16">
        <text>(14R,15S)-epoxy-(5Z,8Z,11Z)-eicosatrienoate + O2 = (5S)-hydroperoxy-(14R,15S)-epoxy-(6E,8Z,11Z)-eicosatrienoate</text>
        <dbReference type="Rhea" id="RHEA:50280"/>
        <dbReference type="ChEBI" id="CHEBI:15379"/>
        <dbReference type="ChEBI" id="CHEBI:131965"/>
        <dbReference type="ChEBI" id="CHEBI:132067"/>
    </reaction>
    <physiologicalReaction direction="left-to-right" evidence="16">
        <dbReference type="Rhea" id="RHEA:50281"/>
    </physiologicalReaction>
</comment>
<evidence type="ECO:0000256" key="27">
    <source>
        <dbReference type="ARBA" id="ARBA00041403"/>
    </source>
</evidence>
<dbReference type="GO" id="GO:0016165">
    <property type="term" value="F:linoleate 13S-lipoxygenase activity"/>
    <property type="evidence" value="ECO:0007669"/>
    <property type="project" value="UniProtKB-EC"/>
</dbReference>
<feature type="domain" description="PLAT" evidence="37">
    <location>
        <begin position="1068"/>
        <end position="1185"/>
    </location>
</feature>
<feature type="region of interest" description="Disordered" evidence="36">
    <location>
        <begin position="1183"/>
        <end position="1215"/>
    </location>
</feature>
<evidence type="ECO:0000256" key="11">
    <source>
        <dbReference type="ARBA" id="ARBA00023098"/>
    </source>
</evidence>
<dbReference type="GO" id="GO:0006355">
    <property type="term" value="P:regulation of DNA-templated transcription"/>
    <property type="evidence" value="ECO:0007669"/>
    <property type="project" value="InterPro"/>
</dbReference>
<evidence type="ECO:0000256" key="14">
    <source>
        <dbReference type="ARBA" id="ARBA00035941"/>
    </source>
</evidence>
<evidence type="ECO:0000256" key="20">
    <source>
        <dbReference type="ARBA" id="ARBA00036658"/>
    </source>
</evidence>
<protein>
    <recommendedName>
        <fullName evidence="26">Polyunsaturated fatty acid lipoxygenase ALOX15</fullName>
        <ecNumber evidence="25">1.13.11.12</ecNumber>
    </recommendedName>
    <alternativeName>
        <fullName evidence="30">12/15-lipoxygenase</fullName>
    </alternativeName>
    <alternativeName>
        <fullName evidence="29">Arachidonate 12-lipoxygenase, leukocyte-type</fullName>
    </alternativeName>
    <alternativeName>
        <fullName evidence="32">Arachidonate 15-lipoxygenase</fullName>
    </alternativeName>
    <alternativeName>
        <fullName evidence="31">Arachidonate omega-6 lipoxygenase</fullName>
    </alternativeName>
    <alternativeName>
        <fullName evidence="33">Erythroid cell-specific 15-lipoxygenase</fullName>
    </alternativeName>
    <alternativeName>
        <fullName evidence="27">Hepoxilin A3 synthase Alox15</fullName>
    </alternativeName>
    <alternativeName>
        <fullName evidence="28">Linoleate 13S-lipoxygenase</fullName>
    </alternativeName>
</protein>
<dbReference type="PROSITE" id="PS00711">
    <property type="entry name" value="LIPOXYGENASE_1"/>
    <property type="match status" value="2"/>
</dbReference>
<evidence type="ECO:0000256" key="26">
    <source>
        <dbReference type="ARBA" id="ARBA00040850"/>
    </source>
</evidence>
<keyword evidence="8 35" id="KW-0223">Dioxygenase</keyword>
<evidence type="ECO:0000256" key="5">
    <source>
        <dbReference type="ARBA" id="ARBA00022490"/>
    </source>
</evidence>
<evidence type="ECO:0000256" key="16">
    <source>
        <dbReference type="ARBA" id="ARBA00036208"/>
    </source>
</evidence>
<feature type="domain" description="PLAT" evidence="37">
    <location>
        <begin position="366"/>
        <end position="483"/>
    </location>
</feature>
<evidence type="ECO:0000256" key="3">
    <source>
        <dbReference type="ARBA" id="ARBA00004502"/>
    </source>
</evidence>
<evidence type="ECO:0000256" key="1">
    <source>
        <dbReference type="ARBA" id="ARBA00001962"/>
    </source>
</evidence>
<dbReference type="EC" id="1.13.11.12" evidence="25"/>
<dbReference type="FunFam" id="2.60.60.20:FF:000002">
    <property type="entry name" value="Arachidonate 5-lipoxygenase a"/>
    <property type="match status" value="2"/>
</dbReference>
<evidence type="ECO:0000259" key="38">
    <source>
        <dbReference type="PROSITE" id="PS51054"/>
    </source>
</evidence>